<reference evidence="2" key="1">
    <citation type="submission" date="2023-08" db="EMBL/GenBank/DDBJ databases">
        <authorList>
            <person name="Chen Y."/>
            <person name="Shah S."/>
            <person name="Dougan E. K."/>
            <person name="Thang M."/>
            <person name="Chan C."/>
        </authorList>
    </citation>
    <scope>NUCLEOTIDE SEQUENCE</scope>
</reference>
<sequence length="404" mass="44239">MSSASSDASDDRFAGHEWTKKSLEQKDILWVVLEDGSRVLGLRCRGKEKLQPWRMAKQTFLSLLGQNAMDEVETDKALKKQLQAVRESFGSGCLNPVRVRGLQAFGIANNKLGYERAAYLALAVTAMLGGWRAKGKELRKLKSQVEMAMLASMPVSASSSKSEVPFHASSHIQPAARPSTPIPVKAMPPIAAALASASSKAPPMAPPNGTATAKVKIETKEEIKDELEVKIEPIDSSEDESGGEDQQLEATGPAPRWPEMLRLAQQNRDWDPASPKFDESTWGGYIQKIDCEQLRWTHATIANTFRNGKHKGQPVETLTNQLLSGESAAEDLPALVGVQDQQGQVWVVSGNRRLFALRAFADRLRQEQRNYGVEVKVVLVSLADMAVFPQSLFARCIEAFSGTG</sequence>
<accession>A0AA36MPD6</accession>
<dbReference type="EMBL" id="CAUJNA010000702">
    <property type="protein sequence ID" value="CAJ1380325.1"/>
    <property type="molecule type" value="Genomic_DNA"/>
</dbReference>
<feature type="region of interest" description="Disordered" evidence="1">
    <location>
        <begin position="224"/>
        <end position="256"/>
    </location>
</feature>
<keyword evidence="3" id="KW-1185">Reference proteome</keyword>
<dbReference type="AlphaFoldDB" id="A0AA36MPD6"/>
<evidence type="ECO:0000313" key="2">
    <source>
        <dbReference type="EMBL" id="CAJ1380325.1"/>
    </source>
</evidence>
<feature type="compositionally biased region" description="Basic and acidic residues" evidence="1">
    <location>
        <begin position="224"/>
        <end position="233"/>
    </location>
</feature>
<protein>
    <submittedName>
        <fullName evidence="2">Uncharacterized protein</fullName>
    </submittedName>
</protein>
<dbReference type="Proteomes" id="UP001178507">
    <property type="component" value="Unassembled WGS sequence"/>
</dbReference>
<evidence type="ECO:0000313" key="3">
    <source>
        <dbReference type="Proteomes" id="UP001178507"/>
    </source>
</evidence>
<organism evidence="2 3">
    <name type="scientific">Effrenium voratum</name>
    <dbReference type="NCBI Taxonomy" id="2562239"/>
    <lineage>
        <taxon>Eukaryota</taxon>
        <taxon>Sar</taxon>
        <taxon>Alveolata</taxon>
        <taxon>Dinophyceae</taxon>
        <taxon>Suessiales</taxon>
        <taxon>Symbiodiniaceae</taxon>
        <taxon>Effrenium</taxon>
    </lineage>
</organism>
<proteinExistence type="predicted"/>
<comment type="caution">
    <text evidence="2">The sequence shown here is derived from an EMBL/GenBank/DDBJ whole genome shotgun (WGS) entry which is preliminary data.</text>
</comment>
<feature type="compositionally biased region" description="Acidic residues" evidence="1">
    <location>
        <begin position="235"/>
        <end position="247"/>
    </location>
</feature>
<evidence type="ECO:0000256" key="1">
    <source>
        <dbReference type="SAM" id="MobiDB-lite"/>
    </source>
</evidence>
<name>A0AA36MPD6_9DINO</name>
<gene>
    <name evidence="2" type="ORF">EVOR1521_LOCUS8294</name>
</gene>